<organism evidence="3 4">
    <name type="scientific">Pyricularia oryzae</name>
    <name type="common">Rice blast fungus</name>
    <name type="synonym">Magnaporthe oryzae</name>
    <dbReference type="NCBI Taxonomy" id="318829"/>
    <lineage>
        <taxon>Eukaryota</taxon>
        <taxon>Fungi</taxon>
        <taxon>Dikarya</taxon>
        <taxon>Ascomycota</taxon>
        <taxon>Pezizomycotina</taxon>
        <taxon>Sordariomycetes</taxon>
        <taxon>Sordariomycetidae</taxon>
        <taxon>Magnaporthales</taxon>
        <taxon>Pyriculariaceae</taxon>
        <taxon>Pyricularia</taxon>
    </lineage>
</organism>
<evidence type="ECO:0000256" key="2">
    <source>
        <dbReference type="SAM" id="SignalP"/>
    </source>
</evidence>
<sequence>MRGLSTFLAITLAFTSAVMAAPSGNYRPPFRPNDKPEKQVAHPFSSSTVPPPLGGPNYQPPYRPENKPPFRPNDKPEKQMMEEEDENLTGPQGLEGCAFSAGNWNCIEGSLHSEKGTCEHLVNLEGLKSSRTAHDCHLKLFSSFPAAEEANIVSIGTYCSSTYKPERWEKGVKKKFQSESPE</sequence>
<proteinExistence type="predicted"/>
<name>A0A4P7NSN5_PYROR</name>
<accession>A0A4P7NSN5</accession>
<dbReference type="Proteomes" id="UP000294847">
    <property type="component" value="Chromosome 7"/>
</dbReference>
<feature type="chain" id="PRO_5020381494" evidence="2">
    <location>
        <begin position="21"/>
        <end position="182"/>
    </location>
</feature>
<gene>
    <name evidence="3" type="ORF">PoMZ_12462</name>
</gene>
<evidence type="ECO:0000313" key="4">
    <source>
        <dbReference type="Proteomes" id="UP000294847"/>
    </source>
</evidence>
<evidence type="ECO:0000256" key="1">
    <source>
        <dbReference type="SAM" id="MobiDB-lite"/>
    </source>
</evidence>
<feature type="signal peptide" evidence="2">
    <location>
        <begin position="1"/>
        <end position="20"/>
    </location>
</feature>
<dbReference type="EMBL" id="CP034210">
    <property type="protein sequence ID" value="QBZ65501.1"/>
    <property type="molecule type" value="Genomic_DNA"/>
</dbReference>
<dbReference type="AlphaFoldDB" id="A0A4P7NSN5"/>
<protein>
    <submittedName>
        <fullName evidence="3">Uncharacterized protein</fullName>
    </submittedName>
</protein>
<feature type="region of interest" description="Disordered" evidence="1">
    <location>
        <begin position="21"/>
        <end position="90"/>
    </location>
</feature>
<evidence type="ECO:0000313" key="3">
    <source>
        <dbReference type="EMBL" id="QBZ65501.1"/>
    </source>
</evidence>
<feature type="compositionally biased region" description="Basic and acidic residues" evidence="1">
    <location>
        <begin position="64"/>
        <end position="81"/>
    </location>
</feature>
<reference evidence="3 4" key="1">
    <citation type="journal article" date="2019" name="Mol. Biol. Evol.">
        <title>Blast fungal genomes show frequent chromosomal changes, gene gains and losses, and effector gene turnover.</title>
        <authorList>
            <person name="Gomez Luciano L.B."/>
            <person name="Jason Tsai I."/>
            <person name="Chuma I."/>
            <person name="Tosa Y."/>
            <person name="Chen Y.H."/>
            <person name="Li J.Y."/>
            <person name="Li M.Y."/>
            <person name="Jade Lu M.Y."/>
            <person name="Nakayashiki H."/>
            <person name="Li W.H."/>
        </authorList>
    </citation>
    <scope>NUCLEOTIDE SEQUENCE [LARGE SCALE GENOMIC DNA]</scope>
    <source>
        <strain evidence="3">MZ5-1-6</strain>
    </source>
</reference>
<keyword evidence="2" id="KW-0732">Signal</keyword>
<feature type="compositionally biased region" description="Pro residues" evidence="1">
    <location>
        <begin position="49"/>
        <end position="63"/>
    </location>
</feature>